<organism evidence="1 2">
    <name type="scientific">Olivibacter jilunii</name>
    <dbReference type="NCBI Taxonomy" id="985016"/>
    <lineage>
        <taxon>Bacteria</taxon>
        <taxon>Pseudomonadati</taxon>
        <taxon>Bacteroidota</taxon>
        <taxon>Sphingobacteriia</taxon>
        <taxon>Sphingobacteriales</taxon>
        <taxon>Sphingobacteriaceae</taxon>
        <taxon>Olivibacter</taxon>
    </lineage>
</organism>
<keyword evidence="2" id="KW-1185">Reference proteome</keyword>
<dbReference type="Proteomes" id="UP001597560">
    <property type="component" value="Unassembled WGS sequence"/>
</dbReference>
<gene>
    <name evidence="1" type="ORF">ACFS6J_13470</name>
</gene>
<evidence type="ECO:0000313" key="2">
    <source>
        <dbReference type="Proteomes" id="UP001597560"/>
    </source>
</evidence>
<sequence length="127" mass="14085">MKDQNPITIIYGTNGSGKSALSKALMLPGRNVFSTGGIVRSGLTDLLKRPGVTESDIILIDDLRPKFLEFLVMICKSDELLFIPKNRSVYRIKRPIVIANLDEAIAVIPEEISGLPHARILKLTREK</sequence>
<dbReference type="InterPro" id="IPR027417">
    <property type="entry name" value="P-loop_NTPase"/>
</dbReference>
<protein>
    <recommendedName>
        <fullName evidence="3">Adenylate kinase</fullName>
    </recommendedName>
</protein>
<accession>A0ABW6B2L3</accession>
<evidence type="ECO:0000313" key="1">
    <source>
        <dbReference type="EMBL" id="MFD2962803.1"/>
    </source>
</evidence>
<evidence type="ECO:0008006" key="3">
    <source>
        <dbReference type="Google" id="ProtNLM"/>
    </source>
</evidence>
<proteinExistence type="predicted"/>
<dbReference type="RefSeq" id="WP_377611075.1">
    <property type="nucleotide sequence ID" value="NZ_JBHUPA010000007.1"/>
</dbReference>
<dbReference type="SUPFAM" id="SSF52540">
    <property type="entry name" value="P-loop containing nucleoside triphosphate hydrolases"/>
    <property type="match status" value="1"/>
</dbReference>
<dbReference type="EMBL" id="JBHUPA010000007">
    <property type="protein sequence ID" value="MFD2962803.1"/>
    <property type="molecule type" value="Genomic_DNA"/>
</dbReference>
<comment type="caution">
    <text evidence="1">The sequence shown here is derived from an EMBL/GenBank/DDBJ whole genome shotgun (WGS) entry which is preliminary data.</text>
</comment>
<reference evidence="2" key="1">
    <citation type="journal article" date="2019" name="Int. J. Syst. Evol. Microbiol.">
        <title>The Global Catalogue of Microorganisms (GCM) 10K type strain sequencing project: providing services to taxonomists for standard genome sequencing and annotation.</title>
        <authorList>
            <consortium name="The Broad Institute Genomics Platform"/>
            <consortium name="The Broad Institute Genome Sequencing Center for Infectious Disease"/>
            <person name="Wu L."/>
            <person name="Ma J."/>
        </authorList>
    </citation>
    <scope>NUCLEOTIDE SEQUENCE [LARGE SCALE GENOMIC DNA]</scope>
    <source>
        <strain evidence="2">KCTC 23098</strain>
    </source>
</reference>
<name>A0ABW6B2L3_9SPHI</name>